<organism evidence="1 2">
    <name type="scientific">Bacillus carboniphilus</name>
    <dbReference type="NCBI Taxonomy" id="86663"/>
    <lineage>
        <taxon>Bacteria</taxon>
        <taxon>Bacillati</taxon>
        <taxon>Bacillota</taxon>
        <taxon>Bacilli</taxon>
        <taxon>Bacillales</taxon>
        <taxon>Bacillaceae</taxon>
        <taxon>Bacillus</taxon>
    </lineage>
</organism>
<keyword evidence="2" id="KW-1185">Reference proteome</keyword>
<dbReference type="EMBL" id="BAAADJ010000053">
    <property type="protein sequence ID" value="GAA0337880.1"/>
    <property type="molecule type" value="Genomic_DNA"/>
</dbReference>
<gene>
    <name evidence="1" type="ORF">GCM10008967_30190</name>
</gene>
<proteinExistence type="predicted"/>
<evidence type="ECO:0000313" key="1">
    <source>
        <dbReference type="EMBL" id="GAA0337880.1"/>
    </source>
</evidence>
<evidence type="ECO:0008006" key="3">
    <source>
        <dbReference type="Google" id="ProtNLM"/>
    </source>
</evidence>
<comment type="caution">
    <text evidence="1">The sequence shown here is derived from an EMBL/GenBank/DDBJ whole genome shotgun (WGS) entry which is preliminary data.</text>
</comment>
<evidence type="ECO:0000313" key="2">
    <source>
        <dbReference type="Proteomes" id="UP001500782"/>
    </source>
</evidence>
<reference evidence="1 2" key="1">
    <citation type="journal article" date="2019" name="Int. J. Syst. Evol. Microbiol.">
        <title>The Global Catalogue of Microorganisms (GCM) 10K type strain sequencing project: providing services to taxonomists for standard genome sequencing and annotation.</title>
        <authorList>
            <consortium name="The Broad Institute Genomics Platform"/>
            <consortium name="The Broad Institute Genome Sequencing Center for Infectious Disease"/>
            <person name="Wu L."/>
            <person name="Ma J."/>
        </authorList>
    </citation>
    <scope>NUCLEOTIDE SEQUENCE [LARGE SCALE GENOMIC DNA]</scope>
    <source>
        <strain evidence="1 2">JCM 9731</strain>
    </source>
</reference>
<dbReference type="RefSeq" id="WP_343800561.1">
    <property type="nucleotide sequence ID" value="NZ_BAAADJ010000053.1"/>
</dbReference>
<dbReference type="Proteomes" id="UP001500782">
    <property type="component" value="Unassembled WGS sequence"/>
</dbReference>
<protein>
    <recommendedName>
        <fullName evidence="3">DUF2007 domain-containing protein</fullName>
    </recommendedName>
</protein>
<accession>A0ABN0WHD9</accession>
<sequence>MFETFFARRYSVFTTIHAGEFLRAKEKLMAAGIKFKVESGCSQDIRFAASVGSVPHTIKVLKKDYERAKEIIKGN</sequence>
<name>A0ABN0WHD9_9BACI</name>